<evidence type="ECO:0000256" key="3">
    <source>
        <dbReference type="PROSITE-ProRule" id="PRU00221"/>
    </source>
</evidence>
<evidence type="ECO:0000256" key="1">
    <source>
        <dbReference type="ARBA" id="ARBA00022574"/>
    </source>
</evidence>
<dbReference type="Gene3D" id="2.130.10.10">
    <property type="entry name" value="YVTN repeat-like/Quinoprotein amine dehydrogenase"/>
    <property type="match status" value="1"/>
</dbReference>
<dbReference type="InterPro" id="IPR019775">
    <property type="entry name" value="WD40_repeat_CS"/>
</dbReference>
<dbReference type="PANTHER" id="PTHR44080">
    <property type="entry name" value="E3 UBIQUITIN-PROTEIN LIGASE COP1"/>
    <property type="match status" value="1"/>
</dbReference>
<protein>
    <submittedName>
        <fullName evidence="5">COP1, putative</fullName>
    </submittedName>
</protein>
<organism evidence="5 6">
    <name type="scientific">Acanthamoeba castellanii (strain ATCC 30010 / Neff)</name>
    <dbReference type="NCBI Taxonomy" id="1257118"/>
    <lineage>
        <taxon>Eukaryota</taxon>
        <taxon>Amoebozoa</taxon>
        <taxon>Discosea</taxon>
        <taxon>Longamoebia</taxon>
        <taxon>Centramoebida</taxon>
        <taxon>Acanthamoebidae</taxon>
        <taxon>Acanthamoeba</taxon>
    </lineage>
</organism>
<feature type="compositionally biased region" description="Basic and acidic residues" evidence="4">
    <location>
        <begin position="207"/>
        <end position="220"/>
    </location>
</feature>
<dbReference type="InterPro" id="IPR020472">
    <property type="entry name" value="WD40_PAC1"/>
</dbReference>
<dbReference type="STRING" id="1257118.L8GIR5"/>
<proteinExistence type="predicted"/>
<name>L8GIR5_ACACF</name>
<dbReference type="RefSeq" id="XP_004334074.1">
    <property type="nucleotide sequence ID" value="XM_004334026.1"/>
</dbReference>
<dbReference type="PROSITE" id="PS00678">
    <property type="entry name" value="WD_REPEATS_1"/>
    <property type="match status" value="1"/>
</dbReference>
<dbReference type="AlphaFoldDB" id="L8GIR5"/>
<dbReference type="PRINTS" id="PR00320">
    <property type="entry name" value="GPROTEINBRPT"/>
</dbReference>
<feature type="repeat" description="WD" evidence="3">
    <location>
        <begin position="291"/>
        <end position="326"/>
    </location>
</feature>
<feature type="repeat" description="WD" evidence="3">
    <location>
        <begin position="469"/>
        <end position="509"/>
    </location>
</feature>
<dbReference type="Pfam" id="PF00400">
    <property type="entry name" value="WD40"/>
    <property type="match status" value="3"/>
</dbReference>
<dbReference type="InterPro" id="IPR042755">
    <property type="entry name" value="COP1"/>
</dbReference>
<reference evidence="5 6" key="1">
    <citation type="journal article" date="2013" name="Genome Biol.">
        <title>Genome of Acanthamoeba castellanii highlights extensive lateral gene transfer and early evolution of tyrosine kinase signaling.</title>
        <authorList>
            <person name="Clarke M."/>
            <person name="Lohan A.J."/>
            <person name="Liu B."/>
            <person name="Lagkouvardos I."/>
            <person name="Roy S."/>
            <person name="Zafar N."/>
            <person name="Bertelli C."/>
            <person name="Schilde C."/>
            <person name="Kianianmomeni A."/>
            <person name="Burglin T.R."/>
            <person name="Frech C."/>
            <person name="Turcotte B."/>
            <person name="Kopec K.O."/>
            <person name="Synnott J.M."/>
            <person name="Choo C."/>
            <person name="Paponov I."/>
            <person name="Finkler A."/>
            <person name="Soon Heng Tan C."/>
            <person name="Hutchins A.P."/>
            <person name="Weinmeier T."/>
            <person name="Rattei T."/>
            <person name="Chu J.S."/>
            <person name="Gimenez G."/>
            <person name="Irimia M."/>
            <person name="Rigden D.J."/>
            <person name="Fitzpatrick D.A."/>
            <person name="Lorenzo-Morales J."/>
            <person name="Bateman A."/>
            <person name="Chiu C.H."/>
            <person name="Tang P."/>
            <person name="Hegemann P."/>
            <person name="Fromm H."/>
            <person name="Raoult D."/>
            <person name="Greub G."/>
            <person name="Miranda-Saavedra D."/>
            <person name="Chen N."/>
            <person name="Nash P."/>
            <person name="Ginger M.L."/>
            <person name="Horn M."/>
            <person name="Schaap P."/>
            <person name="Caler L."/>
            <person name="Loftus B."/>
        </authorList>
    </citation>
    <scope>NUCLEOTIDE SEQUENCE [LARGE SCALE GENOMIC DNA]</scope>
    <source>
        <strain evidence="5 6">Neff</strain>
    </source>
</reference>
<dbReference type="InterPro" id="IPR001680">
    <property type="entry name" value="WD40_rpt"/>
</dbReference>
<evidence type="ECO:0000313" key="5">
    <source>
        <dbReference type="EMBL" id="ELR12061.1"/>
    </source>
</evidence>
<evidence type="ECO:0000256" key="2">
    <source>
        <dbReference type="ARBA" id="ARBA00022737"/>
    </source>
</evidence>
<accession>L8GIR5</accession>
<keyword evidence="1 3" id="KW-0853">WD repeat</keyword>
<dbReference type="EMBL" id="KB008133">
    <property type="protein sequence ID" value="ELR12061.1"/>
    <property type="molecule type" value="Genomic_DNA"/>
</dbReference>
<dbReference type="Proteomes" id="UP000011083">
    <property type="component" value="Unassembled WGS sequence"/>
</dbReference>
<feature type="repeat" description="WD" evidence="3">
    <location>
        <begin position="383"/>
        <end position="425"/>
    </location>
</feature>
<sequence length="596" mass="66632">MCPTCKTPLRRDQLFPNYALNAVLEKVKTNSIGVTLPPLAQLENVLTSQSLALADVNKLLGLLLAQKRSMESETKHEELELLLDFLYRTKQQHKSSNLNGSYDMLEEHIKQLERQKVLFVASQDPDAYGFTPSCIGGRERSPSVGEKRGYGTMAAPCDSMNRPHEERDQLVNKKRRIVEHMDELQQTYFRMLKAKKQQRLARAVTSGEHDAKGKERRDVTGRPGTEAVAAEYKNDAATTTPTTGGGGAVVDLDTFGKQLQKLVRFNGYEIIAAIQDPSRGSAREGSGRGQGRAHASLVTSIEFDKEGQHFAVAGYNKRIRVFDYRSVVEGAGTTHFPVHELTTLSRLSCVSWNGYIRSQLAGSEYSGRVSVWDLNTSQLVCKWHEHEKRAWSVHFAPTHPTRIVSASDDTKVKLWSMNQRLSAGTIEVQANVCSVKFHPESPHYLAFGAADHQIHYYDARSLREPLFVLRGHDKAVSHIQFLDSSRLVSASIDGTLRLWDVNTAESLLSFSSHVNKRLFVGLSVHGGEWITTGSENNQVYTYHKDFKTPLYQYSFDEAPSTATNEGDFISAVCYQKTENVILAANSRGLIQALQLK</sequence>
<gene>
    <name evidence="5" type="ORF">ACA1_100920</name>
</gene>
<dbReference type="VEuPathDB" id="AmoebaDB:ACA1_100920"/>
<feature type="region of interest" description="Disordered" evidence="4">
    <location>
        <begin position="202"/>
        <end position="224"/>
    </location>
</feature>
<dbReference type="PROSITE" id="PS50082">
    <property type="entry name" value="WD_REPEATS_2"/>
    <property type="match status" value="3"/>
</dbReference>
<evidence type="ECO:0000313" key="6">
    <source>
        <dbReference type="Proteomes" id="UP000011083"/>
    </source>
</evidence>
<dbReference type="GeneID" id="14912550"/>
<dbReference type="KEGG" id="acan:ACA1_100920"/>
<evidence type="ECO:0000256" key="4">
    <source>
        <dbReference type="SAM" id="MobiDB-lite"/>
    </source>
</evidence>
<keyword evidence="6" id="KW-1185">Reference proteome</keyword>
<keyword evidence="2" id="KW-0677">Repeat</keyword>
<dbReference type="InterPro" id="IPR015943">
    <property type="entry name" value="WD40/YVTN_repeat-like_dom_sf"/>
</dbReference>
<dbReference type="GO" id="GO:0061630">
    <property type="term" value="F:ubiquitin protein ligase activity"/>
    <property type="evidence" value="ECO:0007669"/>
    <property type="project" value="InterPro"/>
</dbReference>
<dbReference type="SMART" id="SM00320">
    <property type="entry name" value="WD40"/>
    <property type="match status" value="6"/>
</dbReference>
<dbReference type="InterPro" id="IPR036322">
    <property type="entry name" value="WD40_repeat_dom_sf"/>
</dbReference>
<dbReference type="OrthoDB" id="273771at2759"/>
<dbReference type="PROSITE" id="PS50294">
    <property type="entry name" value="WD_REPEATS_REGION"/>
    <property type="match status" value="1"/>
</dbReference>
<dbReference type="SUPFAM" id="SSF50978">
    <property type="entry name" value="WD40 repeat-like"/>
    <property type="match status" value="1"/>
</dbReference>